<evidence type="ECO:0000256" key="1">
    <source>
        <dbReference type="SAM" id="MobiDB-lite"/>
    </source>
</evidence>
<sequence length="92" mass="10527">MGHSDPKQKKLTFNADRTPRQWRTSSYTEDPLPGHNLSVDGISPIMVELRAGFESIHKRFDTLNSRLHHVSEGLDTRTKRLDGAERKISEVE</sequence>
<dbReference type="AlphaFoldDB" id="A0AAV7SIM8"/>
<feature type="region of interest" description="Disordered" evidence="1">
    <location>
        <begin position="1"/>
        <end position="32"/>
    </location>
</feature>
<dbReference type="Proteomes" id="UP001066276">
    <property type="component" value="Chromosome 4_2"/>
</dbReference>
<keyword evidence="3" id="KW-1185">Reference proteome</keyword>
<organism evidence="2 3">
    <name type="scientific">Pleurodeles waltl</name>
    <name type="common">Iberian ribbed newt</name>
    <dbReference type="NCBI Taxonomy" id="8319"/>
    <lineage>
        <taxon>Eukaryota</taxon>
        <taxon>Metazoa</taxon>
        <taxon>Chordata</taxon>
        <taxon>Craniata</taxon>
        <taxon>Vertebrata</taxon>
        <taxon>Euteleostomi</taxon>
        <taxon>Amphibia</taxon>
        <taxon>Batrachia</taxon>
        <taxon>Caudata</taxon>
        <taxon>Salamandroidea</taxon>
        <taxon>Salamandridae</taxon>
        <taxon>Pleurodelinae</taxon>
        <taxon>Pleurodeles</taxon>
    </lineage>
</organism>
<evidence type="ECO:0000313" key="3">
    <source>
        <dbReference type="Proteomes" id="UP001066276"/>
    </source>
</evidence>
<feature type="region of interest" description="Disordered" evidence="1">
    <location>
        <begin position="72"/>
        <end position="92"/>
    </location>
</feature>
<accession>A0AAV7SIM8</accession>
<gene>
    <name evidence="2" type="ORF">NDU88_004385</name>
</gene>
<evidence type="ECO:0000313" key="2">
    <source>
        <dbReference type="EMBL" id="KAJ1163933.1"/>
    </source>
</evidence>
<comment type="caution">
    <text evidence="2">The sequence shown here is derived from an EMBL/GenBank/DDBJ whole genome shotgun (WGS) entry which is preliminary data.</text>
</comment>
<protein>
    <recommendedName>
        <fullName evidence="4">t-SNARE coiled-coil homology domain-containing protein</fullName>
    </recommendedName>
</protein>
<reference evidence="2" key="1">
    <citation type="journal article" date="2022" name="bioRxiv">
        <title>Sequencing and chromosome-scale assembly of the giantPleurodeles waltlgenome.</title>
        <authorList>
            <person name="Brown T."/>
            <person name="Elewa A."/>
            <person name="Iarovenko S."/>
            <person name="Subramanian E."/>
            <person name="Araus A.J."/>
            <person name="Petzold A."/>
            <person name="Susuki M."/>
            <person name="Suzuki K.-i.T."/>
            <person name="Hayashi T."/>
            <person name="Toyoda A."/>
            <person name="Oliveira C."/>
            <person name="Osipova E."/>
            <person name="Leigh N.D."/>
            <person name="Simon A."/>
            <person name="Yun M.H."/>
        </authorList>
    </citation>
    <scope>NUCLEOTIDE SEQUENCE</scope>
    <source>
        <strain evidence="2">20211129_DDA</strain>
        <tissue evidence="2">Liver</tissue>
    </source>
</reference>
<proteinExistence type="predicted"/>
<evidence type="ECO:0008006" key="4">
    <source>
        <dbReference type="Google" id="ProtNLM"/>
    </source>
</evidence>
<name>A0AAV7SIM8_PLEWA</name>
<dbReference type="EMBL" id="JANPWB010000008">
    <property type="protein sequence ID" value="KAJ1163933.1"/>
    <property type="molecule type" value="Genomic_DNA"/>
</dbReference>